<accession>A0A8D9EYT0</accession>
<dbReference type="AlphaFoldDB" id="A0A8D9EYT0"/>
<sequence>MAKLLLCLVLMVCVVKAVLLEPNRVSGVNPSAASHPSMTADSAEEYEGKVVNLDKTMLRNRAKREDDTTTAAPVDTTTAPDGSTGAPVAGTSSNNPGGVVIVVLIGASVGGYLGLGDY</sequence>
<organism evidence="3">
    <name type="scientific">Cacopsylla melanoneura</name>
    <dbReference type="NCBI Taxonomy" id="428564"/>
    <lineage>
        <taxon>Eukaryota</taxon>
        <taxon>Metazoa</taxon>
        <taxon>Ecdysozoa</taxon>
        <taxon>Arthropoda</taxon>
        <taxon>Hexapoda</taxon>
        <taxon>Insecta</taxon>
        <taxon>Pterygota</taxon>
        <taxon>Neoptera</taxon>
        <taxon>Paraneoptera</taxon>
        <taxon>Hemiptera</taxon>
        <taxon>Sternorrhyncha</taxon>
        <taxon>Psylloidea</taxon>
        <taxon>Psyllidae</taxon>
        <taxon>Psyllinae</taxon>
        <taxon>Cacopsylla</taxon>
    </lineage>
</organism>
<feature type="compositionally biased region" description="Low complexity" evidence="1">
    <location>
        <begin position="69"/>
        <end position="81"/>
    </location>
</feature>
<reference evidence="3" key="1">
    <citation type="submission" date="2021-05" db="EMBL/GenBank/DDBJ databases">
        <authorList>
            <person name="Alioto T."/>
            <person name="Alioto T."/>
            <person name="Gomez Garrido J."/>
        </authorList>
    </citation>
    <scope>NUCLEOTIDE SEQUENCE</scope>
</reference>
<evidence type="ECO:0000313" key="3">
    <source>
        <dbReference type="EMBL" id="CAG6771373.1"/>
    </source>
</evidence>
<name>A0A8D9EYT0_9HEMI</name>
<feature type="signal peptide" evidence="2">
    <location>
        <begin position="1"/>
        <end position="17"/>
    </location>
</feature>
<evidence type="ECO:0000256" key="2">
    <source>
        <dbReference type="SAM" id="SignalP"/>
    </source>
</evidence>
<proteinExistence type="predicted"/>
<dbReference type="EMBL" id="HBUF01584698">
    <property type="protein sequence ID" value="CAG6771373.1"/>
    <property type="molecule type" value="Transcribed_RNA"/>
</dbReference>
<feature type="compositionally biased region" description="Polar residues" evidence="1">
    <location>
        <begin position="26"/>
        <end position="40"/>
    </location>
</feature>
<keyword evidence="2" id="KW-0732">Signal</keyword>
<feature type="region of interest" description="Disordered" evidence="1">
    <location>
        <begin position="26"/>
        <end position="92"/>
    </location>
</feature>
<feature type="chain" id="PRO_5034261068" evidence="2">
    <location>
        <begin position="18"/>
        <end position="118"/>
    </location>
</feature>
<protein>
    <submittedName>
        <fullName evidence="3">Uncharacterized protein</fullName>
    </submittedName>
</protein>
<evidence type="ECO:0000256" key="1">
    <source>
        <dbReference type="SAM" id="MobiDB-lite"/>
    </source>
</evidence>